<feature type="chain" id="PRO_5041992089" evidence="2">
    <location>
        <begin position="31"/>
        <end position="322"/>
    </location>
</feature>
<dbReference type="RefSeq" id="WP_275566596.1">
    <property type="nucleotide sequence ID" value="NZ_JARGYC010000013.1"/>
</dbReference>
<dbReference type="CDD" id="cd07012">
    <property type="entry name" value="PBP2_Bug_TTT"/>
    <property type="match status" value="1"/>
</dbReference>
<feature type="signal peptide" evidence="2">
    <location>
        <begin position="1"/>
        <end position="30"/>
    </location>
</feature>
<dbReference type="AlphaFoldDB" id="A0AAE3NTU4"/>
<organism evidence="3 4">
    <name type="scientific">Psychromarinibacter sediminicola</name>
    <dbReference type="NCBI Taxonomy" id="3033385"/>
    <lineage>
        <taxon>Bacteria</taxon>
        <taxon>Pseudomonadati</taxon>
        <taxon>Pseudomonadota</taxon>
        <taxon>Alphaproteobacteria</taxon>
        <taxon>Rhodobacterales</taxon>
        <taxon>Paracoccaceae</taxon>
        <taxon>Psychromarinibacter</taxon>
    </lineage>
</organism>
<dbReference type="InterPro" id="IPR006311">
    <property type="entry name" value="TAT_signal"/>
</dbReference>
<evidence type="ECO:0000256" key="2">
    <source>
        <dbReference type="SAM" id="SignalP"/>
    </source>
</evidence>
<dbReference type="Proteomes" id="UP001220964">
    <property type="component" value="Unassembled WGS sequence"/>
</dbReference>
<reference evidence="3" key="1">
    <citation type="submission" date="2023-03" db="EMBL/GenBank/DDBJ databases">
        <title>Multiphase analysis and comparison of six strains from genera Psychromarinibacter, Lutimaribacter, and Maritimibacter, including a novel species: Psychromarinibacter sediminicola sp. nov.</title>
        <authorList>
            <person name="Wang Y.-H."/>
            <person name="Ye M.-Q."/>
            <person name="Du Z.-J."/>
        </authorList>
    </citation>
    <scope>NUCLEOTIDE SEQUENCE</scope>
    <source>
        <strain evidence="3">C21-152</strain>
    </source>
</reference>
<keyword evidence="2" id="KW-0732">Signal</keyword>
<comment type="caution">
    <text evidence="3">The sequence shown here is derived from an EMBL/GenBank/DDBJ whole genome shotgun (WGS) entry which is preliminary data.</text>
</comment>
<evidence type="ECO:0000256" key="1">
    <source>
        <dbReference type="ARBA" id="ARBA00006987"/>
    </source>
</evidence>
<comment type="similarity">
    <text evidence="1">Belongs to the UPF0065 (bug) family.</text>
</comment>
<gene>
    <name evidence="3" type="ORF">P1J78_06900</name>
</gene>
<keyword evidence="4" id="KW-1185">Reference proteome</keyword>
<dbReference type="EMBL" id="JARGYC010000013">
    <property type="protein sequence ID" value="MDF0600452.1"/>
    <property type="molecule type" value="Genomic_DNA"/>
</dbReference>
<dbReference type="PIRSF" id="PIRSF017082">
    <property type="entry name" value="YflP"/>
    <property type="match status" value="1"/>
</dbReference>
<dbReference type="PANTHER" id="PTHR42928">
    <property type="entry name" value="TRICARBOXYLATE-BINDING PROTEIN"/>
    <property type="match status" value="1"/>
</dbReference>
<dbReference type="Pfam" id="PF03401">
    <property type="entry name" value="TctC"/>
    <property type="match status" value="1"/>
</dbReference>
<dbReference type="Gene3D" id="3.40.190.150">
    <property type="entry name" value="Bordetella uptake gene, domain 1"/>
    <property type="match status" value="1"/>
</dbReference>
<name>A0AAE3NTU4_9RHOB</name>
<dbReference type="InterPro" id="IPR042100">
    <property type="entry name" value="Bug_dom1"/>
</dbReference>
<dbReference type="PANTHER" id="PTHR42928:SF5">
    <property type="entry name" value="BLR1237 PROTEIN"/>
    <property type="match status" value="1"/>
</dbReference>
<evidence type="ECO:0000313" key="3">
    <source>
        <dbReference type="EMBL" id="MDF0600452.1"/>
    </source>
</evidence>
<dbReference type="PROSITE" id="PS51318">
    <property type="entry name" value="TAT"/>
    <property type="match status" value="1"/>
</dbReference>
<accession>A0AAE3NTU4</accession>
<sequence length="322" mass="33939">MTDFRPSRRAALWGAAALAALAALTGAAQAADCPEGFPEKPITFMVGFGAGGGTDAIGRSIAAAIEEQQGWDIVVENRPGASGGVMAAALMEMPPDGYTIGMAGTDTVTVNPYETADSPYTHADFDYLGSAMQINFGLVALEEKPYDTLEEFIEYAREQGRATVSVAGVSQTVAVRQMAEHFDVNLVPVPGKGAADALQQALGGHVDATTQGSQHVQQIKAGNMVQLASLIGKRVPYAPDSKTLIESGMDVSLEAHTTFLVPKGMDAEIKTCLAEAIDEATQSEGYAELMEKFQNRALNLGPEGVEEVVARMAAFYEEALSD</sequence>
<dbReference type="Gene3D" id="3.40.190.10">
    <property type="entry name" value="Periplasmic binding protein-like II"/>
    <property type="match status" value="1"/>
</dbReference>
<evidence type="ECO:0000313" key="4">
    <source>
        <dbReference type="Proteomes" id="UP001220964"/>
    </source>
</evidence>
<proteinExistence type="inferred from homology"/>
<dbReference type="SUPFAM" id="SSF53850">
    <property type="entry name" value="Periplasmic binding protein-like II"/>
    <property type="match status" value="1"/>
</dbReference>
<protein>
    <submittedName>
        <fullName evidence="3">Tripartite tricarboxylate transporter substrate binding protein</fullName>
    </submittedName>
</protein>
<dbReference type="InterPro" id="IPR005064">
    <property type="entry name" value="BUG"/>
</dbReference>